<dbReference type="Proteomes" id="UP001610818">
    <property type="component" value="Unassembled WGS sequence"/>
</dbReference>
<organism evidence="2 3">
    <name type="scientific">Streptomyces longisporoflavus</name>
    <dbReference type="NCBI Taxonomy" id="28044"/>
    <lineage>
        <taxon>Bacteria</taxon>
        <taxon>Bacillati</taxon>
        <taxon>Actinomycetota</taxon>
        <taxon>Actinomycetes</taxon>
        <taxon>Kitasatosporales</taxon>
        <taxon>Streptomycetaceae</taxon>
        <taxon>Streptomyces</taxon>
    </lineage>
</organism>
<dbReference type="SMART" id="SM00530">
    <property type="entry name" value="HTH_XRE"/>
    <property type="match status" value="1"/>
</dbReference>
<protein>
    <submittedName>
        <fullName evidence="2">Helix-turn-helix domain-containing protein</fullName>
    </submittedName>
</protein>
<evidence type="ECO:0000313" key="2">
    <source>
        <dbReference type="EMBL" id="MFH8546873.1"/>
    </source>
</evidence>
<dbReference type="InterPro" id="IPR010982">
    <property type="entry name" value="Lambda_DNA-bd_dom_sf"/>
</dbReference>
<evidence type="ECO:0000313" key="3">
    <source>
        <dbReference type="Proteomes" id="UP001610818"/>
    </source>
</evidence>
<proteinExistence type="predicted"/>
<comment type="caution">
    <text evidence="2">The sequence shown here is derived from an EMBL/GenBank/DDBJ whole genome shotgun (WGS) entry which is preliminary data.</text>
</comment>
<dbReference type="CDD" id="cd00093">
    <property type="entry name" value="HTH_XRE"/>
    <property type="match status" value="1"/>
</dbReference>
<evidence type="ECO:0000259" key="1">
    <source>
        <dbReference type="SMART" id="SM00530"/>
    </source>
</evidence>
<gene>
    <name evidence="2" type="ORF">ACH4F9_17880</name>
</gene>
<dbReference type="Pfam" id="PF13560">
    <property type="entry name" value="HTH_31"/>
    <property type="match status" value="1"/>
</dbReference>
<name>A0ABW7QQ99_9ACTN</name>
<dbReference type="InterPro" id="IPR001387">
    <property type="entry name" value="Cro/C1-type_HTH"/>
</dbReference>
<dbReference type="SUPFAM" id="SSF47413">
    <property type="entry name" value="lambda repressor-like DNA-binding domains"/>
    <property type="match status" value="1"/>
</dbReference>
<dbReference type="Pfam" id="PF19054">
    <property type="entry name" value="DUF5753"/>
    <property type="match status" value="1"/>
</dbReference>
<dbReference type="RefSeq" id="WP_397712653.1">
    <property type="nucleotide sequence ID" value="NZ_JBIRGN010000003.1"/>
</dbReference>
<reference evidence="2 3" key="1">
    <citation type="submission" date="2024-10" db="EMBL/GenBank/DDBJ databases">
        <title>The Natural Products Discovery Center: Release of the First 8490 Sequenced Strains for Exploring Actinobacteria Biosynthetic Diversity.</title>
        <authorList>
            <person name="Kalkreuter E."/>
            <person name="Kautsar S.A."/>
            <person name="Yang D."/>
            <person name="Bader C.D."/>
            <person name="Teijaro C.N."/>
            <person name="Fluegel L."/>
            <person name="Davis C.M."/>
            <person name="Simpson J.R."/>
            <person name="Lauterbach L."/>
            <person name="Steele A.D."/>
            <person name="Gui C."/>
            <person name="Meng S."/>
            <person name="Li G."/>
            <person name="Viehrig K."/>
            <person name="Ye F."/>
            <person name="Su P."/>
            <person name="Kiefer A.F."/>
            <person name="Nichols A."/>
            <person name="Cepeda A.J."/>
            <person name="Yan W."/>
            <person name="Fan B."/>
            <person name="Jiang Y."/>
            <person name="Adhikari A."/>
            <person name="Zheng C.-J."/>
            <person name="Schuster L."/>
            <person name="Cowan T.M."/>
            <person name="Smanski M.J."/>
            <person name="Chevrette M.G."/>
            <person name="De Carvalho L.P.S."/>
            <person name="Shen B."/>
        </authorList>
    </citation>
    <scope>NUCLEOTIDE SEQUENCE [LARGE SCALE GENOMIC DNA]</scope>
    <source>
        <strain evidence="2 3">NPDC017990</strain>
    </source>
</reference>
<dbReference type="EMBL" id="JBIRGQ010000003">
    <property type="protein sequence ID" value="MFH8546873.1"/>
    <property type="molecule type" value="Genomic_DNA"/>
</dbReference>
<sequence>MPTHPSARVQQAREALASRLRELRLDAGITARELAIRCQWSESKSSRIEHAKTPPSDADIGAWCRACEAEGQTADLIAANRHADAMYVEWRRLQCGGLRQLQESGAGLYRRTQLFRVYCSNVVPGFLQGPGYATALMSSSAAFRGTPDDVSEAVAARMERSRVVHEGGHRFAVLVEEAVLRYRIGDADTMAAQLGSLLSAIALPSVSLGVIPFNVSRSMWPLETFTIFDDLQVHTDSLTAAVTLTQPTEVALYARAFEELARLAVHGSEARALITAALGTLDD</sequence>
<feature type="domain" description="HTH cro/C1-type" evidence="1">
    <location>
        <begin position="19"/>
        <end position="74"/>
    </location>
</feature>
<accession>A0ABW7QQ99</accession>
<keyword evidence="3" id="KW-1185">Reference proteome</keyword>
<dbReference type="InterPro" id="IPR043917">
    <property type="entry name" value="DUF5753"/>
</dbReference>
<dbReference type="Gene3D" id="1.10.260.40">
    <property type="entry name" value="lambda repressor-like DNA-binding domains"/>
    <property type="match status" value="1"/>
</dbReference>